<accession>A0A396G9A8</accession>
<proteinExistence type="predicted"/>
<feature type="compositionally biased region" description="Low complexity" evidence="1">
    <location>
        <begin position="242"/>
        <end position="256"/>
    </location>
</feature>
<feature type="compositionally biased region" description="Polar residues" evidence="1">
    <location>
        <begin position="217"/>
        <end position="233"/>
    </location>
</feature>
<feature type="compositionally biased region" description="Polar residues" evidence="1">
    <location>
        <begin position="325"/>
        <end position="346"/>
    </location>
</feature>
<organism evidence="2 3">
    <name type="scientific">Medicago truncatula</name>
    <name type="common">Barrel medic</name>
    <name type="synonym">Medicago tribuloides</name>
    <dbReference type="NCBI Taxonomy" id="3880"/>
    <lineage>
        <taxon>Eukaryota</taxon>
        <taxon>Viridiplantae</taxon>
        <taxon>Streptophyta</taxon>
        <taxon>Embryophyta</taxon>
        <taxon>Tracheophyta</taxon>
        <taxon>Spermatophyta</taxon>
        <taxon>Magnoliopsida</taxon>
        <taxon>eudicotyledons</taxon>
        <taxon>Gunneridae</taxon>
        <taxon>Pentapetalae</taxon>
        <taxon>rosids</taxon>
        <taxon>fabids</taxon>
        <taxon>Fabales</taxon>
        <taxon>Fabaceae</taxon>
        <taxon>Papilionoideae</taxon>
        <taxon>50 kb inversion clade</taxon>
        <taxon>NPAAA clade</taxon>
        <taxon>Hologalegina</taxon>
        <taxon>IRL clade</taxon>
        <taxon>Trifolieae</taxon>
        <taxon>Medicago</taxon>
    </lineage>
</organism>
<evidence type="ECO:0000313" key="3">
    <source>
        <dbReference type="Proteomes" id="UP000265566"/>
    </source>
</evidence>
<dbReference type="Gramene" id="rna50756">
    <property type="protein sequence ID" value="RHN38422.1"/>
    <property type="gene ID" value="gene50756"/>
</dbReference>
<feature type="compositionally biased region" description="Polar residues" evidence="1">
    <location>
        <begin position="357"/>
        <end position="375"/>
    </location>
</feature>
<protein>
    <submittedName>
        <fullName evidence="2">Uncharacterized protein</fullName>
    </submittedName>
</protein>
<feature type="compositionally biased region" description="Polar residues" evidence="1">
    <location>
        <begin position="437"/>
        <end position="453"/>
    </location>
</feature>
<reference evidence="3" key="1">
    <citation type="journal article" date="2018" name="Nat. Plants">
        <title>Whole-genome landscape of Medicago truncatula symbiotic genes.</title>
        <authorList>
            <person name="Pecrix Y."/>
            <person name="Staton S.E."/>
            <person name="Sallet E."/>
            <person name="Lelandais-Briere C."/>
            <person name="Moreau S."/>
            <person name="Carrere S."/>
            <person name="Blein T."/>
            <person name="Jardinaud M.F."/>
            <person name="Latrasse D."/>
            <person name="Zouine M."/>
            <person name="Zahm M."/>
            <person name="Kreplak J."/>
            <person name="Mayjonade B."/>
            <person name="Satge C."/>
            <person name="Perez M."/>
            <person name="Cauet S."/>
            <person name="Marande W."/>
            <person name="Chantry-Darmon C."/>
            <person name="Lopez-Roques C."/>
            <person name="Bouchez O."/>
            <person name="Berard A."/>
            <person name="Debelle F."/>
            <person name="Munos S."/>
            <person name="Bendahmane A."/>
            <person name="Berges H."/>
            <person name="Niebel A."/>
            <person name="Buitink J."/>
            <person name="Frugier F."/>
            <person name="Benhamed M."/>
            <person name="Crespi M."/>
            <person name="Gouzy J."/>
            <person name="Gamas P."/>
        </authorList>
    </citation>
    <scope>NUCLEOTIDE SEQUENCE [LARGE SCALE GENOMIC DNA]</scope>
    <source>
        <strain evidence="3">cv. Jemalong A17</strain>
    </source>
</reference>
<sequence>MHFIKEYFETTGTKISMRDVPEEMYGGALPVAKSRKTKRKAISKEAYLEEGSEQASKKAKKDKKNKSSSEQLDDSELPTIQEEAQNLNAEEVLENRIRSSKDAANSQAASEQPVIPKKKRKHAIRKLIMEATASDEEEEVTATELVTREVRKKQARDVAALQIAEELAQQANIPTSSITRENVGADAEQVLKAAKEVQGLIASEAGHLLNTAAGSSKATISDSQQGITTSPHTDNIIHVESDSTPSISSDSSSSSSFLNLDDIPLGELYPTINKSPSTASKIHKKLNVNYSTFEPMIPTLDERIGNLAQRRIDVCERLPLDHPFQPSNIQPLNVIQPETNTESQKASEVASKEVTPEDSQQQQLETIPTSKQTVPEQFVSEQPQPETQPQTQTTPEQVVSEQLVSDQQPSSPTNSQSYPESDPMITSDASDVEEEPNNSSSDVIMESVSDQTT</sequence>
<feature type="compositionally biased region" description="Basic residues" evidence="1">
    <location>
        <begin position="57"/>
        <end position="66"/>
    </location>
</feature>
<dbReference type="AlphaFoldDB" id="A0A396G9A8"/>
<evidence type="ECO:0000313" key="2">
    <source>
        <dbReference type="EMBL" id="RHN38422.1"/>
    </source>
</evidence>
<dbReference type="EMBL" id="PSQE01000022">
    <property type="protein sequence ID" value="RHN38422.1"/>
    <property type="molecule type" value="Genomic_DNA"/>
</dbReference>
<feature type="region of interest" description="Disordered" evidence="1">
    <location>
        <begin position="323"/>
        <end position="453"/>
    </location>
</feature>
<feature type="compositionally biased region" description="Polar residues" evidence="1">
    <location>
        <begin position="403"/>
        <end position="419"/>
    </location>
</feature>
<comment type="caution">
    <text evidence="2">The sequence shown here is derived from an EMBL/GenBank/DDBJ whole genome shotgun (WGS) entry which is preliminary data.</text>
</comment>
<gene>
    <name evidence="2" type="ORF">MtrunA17_Chr0c18g0493731</name>
</gene>
<feature type="region of interest" description="Disordered" evidence="1">
    <location>
        <begin position="24"/>
        <end position="121"/>
    </location>
</feature>
<dbReference type="Proteomes" id="UP000265566">
    <property type="component" value="Unassembled WGS sequence"/>
</dbReference>
<evidence type="ECO:0000256" key="1">
    <source>
        <dbReference type="SAM" id="MobiDB-lite"/>
    </source>
</evidence>
<name>A0A396G9A8_MEDTR</name>
<feature type="region of interest" description="Disordered" evidence="1">
    <location>
        <begin position="217"/>
        <end position="256"/>
    </location>
</feature>
<feature type="compositionally biased region" description="Low complexity" evidence="1">
    <location>
        <begin position="379"/>
        <end position="402"/>
    </location>
</feature>